<feature type="domain" description="Big-1" evidence="2">
    <location>
        <begin position="1844"/>
        <end position="1926"/>
    </location>
</feature>
<sequence>MRKIILISIILCTLLSISCVNAIEDINATSDNNSPDEECILTTPIDENESEVLGYGTYNGLNNEPAWTINNYEIKINKINSADNVEIFLNFSGITHVTEFTLDDFPAYIVENEETIGKVPLSTVSNKNYPTTIGAPYSFNATFNYALKNYDTELKVKLCSLDSNTLIFHENEFISLSKLTDNSIVIINENGEIITSNSSWTNSIDSLENAIKLANNNSTIYLNDLTLYSDKIKNTIEITKNITIIGKNARINGLDNDYLINITSNVNFKNIIFENTYDYIINVENECILDNCTFTDTYGKAINNNGKLKIINSKFSEIKKFQTLSKWKTLDNNVTSLIYNQNELEIINTTFNDIILPKKIKIIKDKIATQISSPSVIYNANNASINITNSIFDKIDAKLMINDGKIFINDCNFTEINVQTPNLEIIPDKETILQTSRVYSYKLRWDDEVTTGPIYSSNLISINNSNFTNISLKANRFRSYTEGYAKFDYFVNNKDYTIYLRKVKTNNEFEGGIIYNTGKLVLTQTNIENAVATSAGAIYNTGNATIDGLNTNNIQAFWGTGGAIITKGEMNIKNSYFNNSILDITHTQLAGGTIYNNGELIIENTIINKTHASNMRGGAIFNEGELNISHSAIIGSSAYDKGGAIFNDGTLNVNSTLFEECSGSYGVIDNKENRNATIYNSSFINCKIGLDQSYPARYVGIILNEGNMLFERNIIDFKNYKADSGSGTWGIHNNGKIKIYHNLFINTNTTTIVDRWGDESKNIVIFIINEGGETDVAYNYFDTNEDPYNHFSTAPVGHYFVFDVEQEYYPLQIGEKINITTTLKLDNGKYYENYELLPNMTVEFTITGNNEKQIIYAPLVNGKASIEFNKTEAKGSYDVTARIGYCIKEVEIDIGKNYSQMDVKAEEITYPENATFYMTVTGNLTHQPTGKISVIVDGTKYTTNIKNTKAQLTIPGLIPNTYDLIIRYEGDEDYFKSFYHHNYTVHKQPTSMNISIDEINYGEIGIVKVTLSPEKVSTQAYLYIIDENNQTTRKTVYVRNGTELKLKNFAAGEYNITIETWENRYYESANATAVFKVNKYLTNLTINATDINAGEIQKLIITLLPKGEVAGEANLTINNYTQIIFLKNGENTITIKNLSGGIYNVTVTFPGDKKYAAFTATTTFTVIKLQSNITAKIENNILYINATPNTTGLVLIYINDDIYEVNLTNSQIILPINFTKAENNIFIYYQGDGYYNYSMTNLTYECEELLNLTGYDSLFYNTENATIYITLTDEEGYGIANKTITIAVNNETYTRITGNDGSVELELDLPVGSYEITAQYRNKTTKNNIKVIEDAFILGNDTKAYENVDFTYTLILVDHNETPIINAEITFNFENRTFTNKTDNSGKITLNFNLKEGNYTITSSYKTVNHTNQIIIVDDSHLMGNDVKAYSGTNFTYKTKLTDHNNNPIENAEITYTIGNETFTNTTNDKGESTLTFNLETGNYTIIAKYKNRTIENTFEIIEDYILRGNDVKAFSETNFTYRVNLTDHNGKTIQNAEITFNINGENYTNTTNNNGQAVLNLNLKGGNYIITVNYRNTSTTNNIEIVEDFLLIGNDVKAYAEYNFTYRVNLTDHNGNFVKGAEIIFSIENKTFTNKTNANGQAILTLSLKEGNYTITAAYKNTTTTNNLEIIEDHQITGQNIKAYENTDFTYTITLTRTDGTPLINKTITFIINNRRYTNTTNEEGKASRTLNLPANNYTITAIYKNTQITNNLTIISEDYVLQANNIRAYSQRDFQYKVNLTDHNGNPVKNAEITFKMDNLTYSNKTNDNGQAILNLNLEKGNYTINARYNDAKITNHFEIIETYTLKGINVKSYENFDFRYTVKLTDHNNKTISNQEIVFTIENKTYTNKTDSNGQATLTLNLKEGNYTISAKYQDITTTNQLNIIKYDLERIESDDLTMYYKDGSKFTARLMKDNTALINKTVQFIINGNTYSRTTDNEGNARIAINLNSGTHNITSKYKNITKTNTITIKSTINGSDIVKMHKNDTQYYATFYNTKGEPLKNIDIQFNINGVLYTRTTNEQGIAKMNINLNPGKYIITAINPNSTEQHTNTITVISKIQENNDLTKYYKNNSQYVAKIIKTDGTTAKAGEKVTFNINGVFYERYTNETGHVKMNINLNPGEYIITADYEGCQASNKITVLPTLTAKDLTKKYGTKEPFEVKLVNGQGKAYTNEKITFNINGVFYERTTNDEGIAKLNINLMPGKYIITSTHNGLNIANTVTVKE</sequence>
<dbReference type="Proteomes" id="UP000323439">
    <property type="component" value="Unassembled WGS sequence"/>
</dbReference>
<dbReference type="OrthoDB" id="18481at2157"/>
<feature type="domain" description="Big-1" evidence="2">
    <location>
        <begin position="1501"/>
        <end position="1585"/>
    </location>
</feature>
<evidence type="ECO:0000313" key="4">
    <source>
        <dbReference type="Proteomes" id="UP000323439"/>
    </source>
</evidence>
<reference evidence="3 4" key="1">
    <citation type="submission" date="2016-10" db="EMBL/GenBank/DDBJ databases">
        <authorList>
            <person name="Varghese N."/>
            <person name="Submissions S."/>
        </authorList>
    </citation>
    <scope>NUCLEOTIDE SEQUENCE [LARGE SCALE GENOMIC DNA]</scope>
    <source>
        <strain evidence="3 4">DSM 16643</strain>
    </source>
</reference>
<gene>
    <name evidence="3" type="ORF">SAMN02910315_02119</name>
</gene>
<feature type="domain" description="Big-1" evidence="2">
    <location>
        <begin position="1759"/>
        <end position="1840"/>
    </location>
</feature>
<dbReference type="RefSeq" id="WP_149732609.1">
    <property type="nucleotide sequence ID" value="NZ_FMXB01000021.1"/>
</dbReference>
<evidence type="ECO:0000259" key="2">
    <source>
        <dbReference type="SMART" id="SM00634"/>
    </source>
</evidence>
<feature type="domain" description="Big-1" evidence="2">
    <location>
        <begin position="1671"/>
        <end position="1755"/>
    </location>
</feature>
<evidence type="ECO:0000313" key="3">
    <source>
        <dbReference type="EMBL" id="SDA67931.1"/>
    </source>
</evidence>
<evidence type="ECO:0000256" key="1">
    <source>
        <dbReference type="ARBA" id="ARBA00010116"/>
    </source>
</evidence>
<dbReference type="InterPro" id="IPR013783">
    <property type="entry name" value="Ig-like_fold"/>
</dbReference>
<name>A0A1G5XBZ8_9EURY</name>
<dbReference type="Pfam" id="PF02369">
    <property type="entry name" value="Big_1"/>
    <property type="match status" value="1"/>
</dbReference>
<dbReference type="InterPro" id="IPR003344">
    <property type="entry name" value="Big_1_dom"/>
</dbReference>
<protein>
    <recommendedName>
        <fullName evidence="2">Big-1 domain-containing protein</fullName>
    </recommendedName>
</protein>
<organism evidence="3 4">
    <name type="scientific">Methanobrevibacter millerae</name>
    <dbReference type="NCBI Taxonomy" id="230361"/>
    <lineage>
        <taxon>Archaea</taxon>
        <taxon>Methanobacteriati</taxon>
        <taxon>Methanobacteriota</taxon>
        <taxon>Methanomada group</taxon>
        <taxon>Methanobacteria</taxon>
        <taxon>Methanobacteriales</taxon>
        <taxon>Methanobacteriaceae</taxon>
        <taxon>Methanobrevibacter</taxon>
    </lineage>
</organism>
<dbReference type="InterPro" id="IPR008964">
    <property type="entry name" value="Invasin/intimin_cell_adhesion"/>
</dbReference>
<comment type="similarity">
    <text evidence="1">Belongs to the intimin/invasin family.</text>
</comment>
<keyword evidence="4" id="KW-1185">Reference proteome</keyword>
<dbReference type="EMBL" id="FMXB01000021">
    <property type="protein sequence ID" value="SDA67931.1"/>
    <property type="molecule type" value="Genomic_DNA"/>
</dbReference>
<dbReference type="PROSITE" id="PS51257">
    <property type="entry name" value="PROKAR_LIPOPROTEIN"/>
    <property type="match status" value="1"/>
</dbReference>
<accession>A0A1G5XBZ8</accession>
<feature type="domain" description="Big-1" evidence="2">
    <location>
        <begin position="1586"/>
        <end position="1670"/>
    </location>
</feature>
<feature type="domain" description="Big-1" evidence="2">
    <location>
        <begin position="2006"/>
        <end position="2095"/>
    </location>
</feature>
<proteinExistence type="inferred from homology"/>
<dbReference type="SUPFAM" id="SSF49373">
    <property type="entry name" value="Invasin/intimin cell-adhesion fragments"/>
    <property type="match status" value="4"/>
</dbReference>
<dbReference type="SMART" id="SM00634">
    <property type="entry name" value="BID_1"/>
    <property type="match status" value="6"/>
</dbReference>
<dbReference type="Gene3D" id="2.60.40.10">
    <property type="entry name" value="Immunoglobulins"/>
    <property type="match status" value="7"/>
</dbReference>